<dbReference type="AlphaFoldDB" id="A0A9P6L1U5"/>
<gene>
    <name evidence="2" type="ORF">BJ322DRAFT_498179</name>
</gene>
<dbReference type="Proteomes" id="UP000736335">
    <property type="component" value="Unassembled WGS sequence"/>
</dbReference>
<reference evidence="2" key="1">
    <citation type="journal article" date="2020" name="Nat. Commun.">
        <title>Large-scale genome sequencing of mycorrhizal fungi provides insights into the early evolution of symbiotic traits.</title>
        <authorList>
            <person name="Miyauchi S."/>
            <person name="Kiss E."/>
            <person name="Kuo A."/>
            <person name="Drula E."/>
            <person name="Kohler A."/>
            <person name="Sanchez-Garcia M."/>
            <person name="Morin E."/>
            <person name="Andreopoulos B."/>
            <person name="Barry K.W."/>
            <person name="Bonito G."/>
            <person name="Buee M."/>
            <person name="Carver A."/>
            <person name="Chen C."/>
            <person name="Cichocki N."/>
            <person name="Clum A."/>
            <person name="Culley D."/>
            <person name="Crous P.W."/>
            <person name="Fauchery L."/>
            <person name="Girlanda M."/>
            <person name="Hayes R.D."/>
            <person name="Keri Z."/>
            <person name="LaButti K."/>
            <person name="Lipzen A."/>
            <person name="Lombard V."/>
            <person name="Magnuson J."/>
            <person name="Maillard F."/>
            <person name="Murat C."/>
            <person name="Nolan M."/>
            <person name="Ohm R.A."/>
            <person name="Pangilinan J."/>
            <person name="Pereira M.F."/>
            <person name="Perotto S."/>
            <person name="Peter M."/>
            <person name="Pfister S."/>
            <person name="Riley R."/>
            <person name="Sitrit Y."/>
            <person name="Stielow J.B."/>
            <person name="Szollosi G."/>
            <person name="Zifcakova L."/>
            <person name="Stursova M."/>
            <person name="Spatafora J.W."/>
            <person name="Tedersoo L."/>
            <person name="Vaario L.M."/>
            <person name="Yamada A."/>
            <person name="Yan M."/>
            <person name="Wang P."/>
            <person name="Xu J."/>
            <person name="Bruns T."/>
            <person name="Baldrian P."/>
            <person name="Vilgalys R."/>
            <person name="Dunand C."/>
            <person name="Henrissat B."/>
            <person name="Grigoriev I.V."/>
            <person name="Hibbett D."/>
            <person name="Nagy L.G."/>
            <person name="Martin F.M."/>
        </authorList>
    </citation>
    <scope>NUCLEOTIDE SEQUENCE</scope>
    <source>
        <strain evidence="2">UH-Tt-Lm1</strain>
    </source>
</reference>
<comment type="caution">
    <text evidence="2">The sequence shown here is derived from an EMBL/GenBank/DDBJ whole genome shotgun (WGS) entry which is preliminary data.</text>
</comment>
<evidence type="ECO:0000256" key="1">
    <source>
        <dbReference type="SAM" id="MobiDB-lite"/>
    </source>
</evidence>
<proteinExistence type="predicted"/>
<evidence type="ECO:0000313" key="3">
    <source>
        <dbReference type="Proteomes" id="UP000736335"/>
    </source>
</evidence>
<feature type="region of interest" description="Disordered" evidence="1">
    <location>
        <begin position="42"/>
        <end position="62"/>
    </location>
</feature>
<accession>A0A9P6L1U5</accession>
<sequence length="285" mass="31437">MKKAIFNKKPKKSLGCPAKHLLLGIPTNIAVVPLDFRAVLDVDPKDENNPEPSRIESVKRESEAPKLPIAGSSIVVAIPDIEQGGSLMTGDIGHSIQEAGPEVALENEQDHKDTALNASIRHTNIANEGMIGIGPLGSLLRTVSDIYADREYATIKNMADRLLSRVNSLGRLFATRPGDVAEQRRRDRVIDDLKRIGGQLRLFCGELELQRLNDNFQGDEDVLKLLEDLQDAIFPYQMARQNGIVYQGFKSMDSAEAATLNDFRCAREVEYRPLGARGQIPVGKI</sequence>
<dbReference type="EMBL" id="WIUZ02000023">
    <property type="protein sequence ID" value="KAF9778477.1"/>
    <property type="molecule type" value="Genomic_DNA"/>
</dbReference>
<reference evidence="2" key="2">
    <citation type="submission" date="2020-11" db="EMBL/GenBank/DDBJ databases">
        <authorList>
            <consortium name="DOE Joint Genome Institute"/>
            <person name="Kuo A."/>
            <person name="Miyauchi S."/>
            <person name="Kiss E."/>
            <person name="Drula E."/>
            <person name="Kohler A."/>
            <person name="Sanchez-Garcia M."/>
            <person name="Andreopoulos B."/>
            <person name="Barry K.W."/>
            <person name="Bonito G."/>
            <person name="Buee M."/>
            <person name="Carver A."/>
            <person name="Chen C."/>
            <person name="Cichocki N."/>
            <person name="Clum A."/>
            <person name="Culley D."/>
            <person name="Crous P.W."/>
            <person name="Fauchery L."/>
            <person name="Girlanda M."/>
            <person name="Hayes R."/>
            <person name="Keri Z."/>
            <person name="Labutti K."/>
            <person name="Lipzen A."/>
            <person name="Lombard V."/>
            <person name="Magnuson J."/>
            <person name="Maillard F."/>
            <person name="Morin E."/>
            <person name="Murat C."/>
            <person name="Nolan M."/>
            <person name="Ohm R."/>
            <person name="Pangilinan J."/>
            <person name="Pereira M."/>
            <person name="Perotto S."/>
            <person name="Peter M."/>
            <person name="Riley R."/>
            <person name="Sitrit Y."/>
            <person name="Stielow B."/>
            <person name="Szollosi G."/>
            <person name="Zifcakova L."/>
            <person name="Stursova M."/>
            <person name="Spatafora J.W."/>
            <person name="Tedersoo L."/>
            <person name="Vaario L.-M."/>
            <person name="Yamada A."/>
            <person name="Yan M."/>
            <person name="Wang P."/>
            <person name="Xu J."/>
            <person name="Bruns T."/>
            <person name="Baldrian P."/>
            <person name="Vilgalys R."/>
            <person name="Henrissat B."/>
            <person name="Grigoriev I.V."/>
            <person name="Hibbett D."/>
            <person name="Nagy L.G."/>
            <person name="Martin F.M."/>
        </authorList>
    </citation>
    <scope>NUCLEOTIDE SEQUENCE</scope>
    <source>
        <strain evidence="2">UH-Tt-Lm1</strain>
    </source>
</reference>
<name>A0A9P6L1U5_9AGAM</name>
<protein>
    <submittedName>
        <fullName evidence="2">Uncharacterized protein</fullName>
    </submittedName>
</protein>
<keyword evidence="3" id="KW-1185">Reference proteome</keyword>
<organism evidence="2 3">
    <name type="scientific">Thelephora terrestris</name>
    <dbReference type="NCBI Taxonomy" id="56493"/>
    <lineage>
        <taxon>Eukaryota</taxon>
        <taxon>Fungi</taxon>
        <taxon>Dikarya</taxon>
        <taxon>Basidiomycota</taxon>
        <taxon>Agaricomycotina</taxon>
        <taxon>Agaricomycetes</taxon>
        <taxon>Thelephorales</taxon>
        <taxon>Thelephoraceae</taxon>
        <taxon>Thelephora</taxon>
    </lineage>
</organism>
<dbReference type="OrthoDB" id="3317023at2759"/>
<evidence type="ECO:0000313" key="2">
    <source>
        <dbReference type="EMBL" id="KAF9778477.1"/>
    </source>
</evidence>